<evidence type="ECO:0000313" key="2">
    <source>
        <dbReference type="Proteomes" id="UP001432027"/>
    </source>
</evidence>
<feature type="non-terminal residue" evidence="1">
    <location>
        <position position="1"/>
    </location>
</feature>
<keyword evidence="2" id="KW-1185">Reference proteome</keyword>
<dbReference type="EMBL" id="BTSX01000002">
    <property type="protein sequence ID" value="GMS83898.1"/>
    <property type="molecule type" value="Genomic_DNA"/>
</dbReference>
<accession>A0AAV5SLE3</accession>
<organism evidence="1 2">
    <name type="scientific">Pristionchus entomophagus</name>
    <dbReference type="NCBI Taxonomy" id="358040"/>
    <lineage>
        <taxon>Eukaryota</taxon>
        <taxon>Metazoa</taxon>
        <taxon>Ecdysozoa</taxon>
        <taxon>Nematoda</taxon>
        <taxon>Chromadorea</taxon>
        <taxon>Rhabditida</taxon>
        <taxon>Rhabditina</taxon>
        <taxon>Diplogasteromorpha</taxon>
        <taxon>Diplogasteroidea</taxon>
        <taxon>Neodiplogasteridae</taxon>
        <taxon>Pristionchus</taxon>
    </lineage>
</organism>
<comment type="caution">
    <text evidence="1">The sequence shown here is derived from an EMBL/GenBank/DDBJ whole genome shotgun (WGS) entry which is preliminary data.</text>
</comment>
<proteinExistence type="predicted"/>
<dbReference type="Proteomes" id="UP001432027">
    <property type="component" value="Unassembled WGS sequence"/>
</dbReference>
<gene>
    <name evidence="1" type="ORF">PENTCL1PPCAC_6073</name>
</gene>
<name>A0AAV5SLE3_9BILA</name>
<reference evidence="1" key="1">
    <citation type="submission" date="2023-10" db="EMBL/GenBank/DDBJ databases">
        <title>Genome assembly of Pristionchus species.</title>
        <authorList>
            <person name="Yoshida K."/>
            <person name="Sommer R.J."/>
        </authorList>
    </citation>
    <scope>NUCLEOTIDE SEQUENCE</scope>
    <source>
        <strain evidence="1">RS0144</strain>
    </source>
</reference>
<protein>
    <submittedName>
        <fullName evidence="1">Uncharacterized protein</fullName>
    </submittedName>
</protein>
<dbReference type="AlphaFoldDB" id="A0AAV5SLE3"/>
<feature type="non-terminal residue" evidence="1">
    <location>
        <position position="124"/>
    </location>
</feature>
<sequence>NIYRLSCYKIKEQTIIVVHLHQLIQRGSQMKGDYCRRDDLLDGSILFEGSECLGHGTIVEVMDVVDHLLMADLLGVGARVHAVIAVVEQLLKVSDVIGASLSPLGELVDAFLQRGSLVRHVSTL</sequence>
<evidence type="ECO:0000313" key="1">
    <source>
        <dbReference type="EMBL" id="GMS83898.1"/>
    </source>
</evidence>